<evidence type="ECO:0000256" key="8">
    <source>
        <dbReference type="SAM" id="Phobius"/>
    </source>
</evidence>
<name>A0A183IGS0_9BILA</name>
<evidence type="ECO:0000313" key="11">
    <source>
        <dbReference type="Proteomes" id="UP000270296"/>
    </source>
</evidence>
<dbReference type="GO" id="GO:0019187">
    <property type="term" value="F:beta-1,4-mannosyltransferase activity"/>
    <property type="evidence" value="ECO:0007669"/>
    <property type="project" value="InterPro"/>
</dbReference>
<keyword evidence="11" id="KW-1185">Reference proteome</keyword>
<evidence type="ECO:0000256" key="2">
    <source>
        <dbReference type="ARBA" id="ARBA00006739"/>
    </source>
</evidence>
<feature type="transmembrane region" description="Helical" evidence="8">
    <location>
        <begin position="292"/>
        <end position="316"/>
    </location>
</feature>
<feature type="transmembrane region" description="Helical" evidence="8">
    <location>
        <begin position="328"/>
        <end position="348"/>
    </location>
</feature>
<keyword evidence="3" id="KW-0328">Glycosyltransferase</keyword>
<evidence type="ECO:0000256" key="6">
    <source>
        <dbReference type="ARBA" id="ARBA00077352"/>
    </source>
</evidence>
<evidence type="ECO:0000256" key="4">
    <source>
        <dbReference type="ARBA" id="ARBA00022679"/>
    </source>
</evidence>
<feature type="domain" description="Glycosyltransferase 2-like" evidence="9">
    <location>
        <begin position="131"/>
        <end position="331"/>
    </location>
</feature>
<organism evidence="12">
    <name type="scientific">Soboliphyme baturini</name>
    <dbReference type="NCBI Taxonomy" id="241478"/>
    <lineage>
        <taxon>Eukaryota</taxon>
        <taxon>Metazoa</taxon>
        <taxon>Ecdysozoa</taxon>
        <taxon>Nematoda</taxon>
        <taxon>Enoplea</taxon>
        <taxon>Dorylaimia</taxon>
        <taxon>Dioctophymatida</taxon>
        <taxon>Dioctophymatoidea</taxon>
        <taxon>Soboliphymatidae</taxon>
        <taxon>Soboliphyme</taxon>
    </lineage>
</organism>
<comment type="pathway">
    <text evidence="1">Protein modification; protein glycosylation.</text>
</comment>
<evidence type="ECO:0000256" key="7">
    <source>
        <dbReference type="ARBA" id="ARBA00084120"/>
    </source>
</evidence>
<dbReference type="PANTHER" id="PTHR16779:SF1">
    <property type="entry name" value="BETA-1,4-MANNOSYLTRANSFERASE EGH"/>
    <property type="match status" value="1"/>
</dbReference>
<keyword evidence="8" id="KW-0812">Transmembrane</keyword>
<evidence type="ECO:0000259" key="9">
    <source>
        <dbReference type="Pfam" id="PF13632"/>
    </source>
</evidence>
<protein>
    <recommendedName>
        <fullName evidence="5">Beta-1,4-mannosyltransferase bre-3</fullName>
    </recommendedName>
    <alternativeName>
        <fullName evidence="6">Bacillus thuringiensis toxin-resistant protein 3</fullName>
    </alternativeName>
</protein>
<dbReference type="Proteomes" id="UP000270296">
    <property type="component" value="Unassembled WGS sequence"/>
</dbReference>
<dbReference type="FunFam" id="3.90.550.10:FF:000175">
    <property type="entry name" value="Beta-1,4-mannosyltransferase bre-3"/>
    <property type="match status" value="1"/>
</dbReference>
<dbReference type="EMBL" id="UZAM01007421">
    <property type="protein sequence ID" value="VDO99030.1"/>
    <property type="molecule type" value="Genomic_DNA"/>
</dbReference>
<comment type="similarity">
    <text evidence="2">Belongs to the glycosyltransferase 2 family.</text>
</comment>
<evidence type="ECO:0000256" key="5">
    <source>
        <dbReference type="ARBA" id="ARBA00071758"/>
    </source>
</evidence>
<dbReference type="AlphaFoldDB" id="A0A183IGS0"/>
<accession>A0A183IGS0</accession>
<evidence type="ECO:0000313" key="12">
    <source>
        <dbReference type="WBParaSite" id="SBAD_0000295001-mRNA-1"/>
    </source>
</evidence>
<dbReference type="PANTHER" id="PTHR16779">
    <property type="entry name" value="BETA-1,4-MANNOSYLTRANSFERASE EGH"/>
    <property type="match status" value="1"/>
</dbReference>
<dbReference type="Pfam" id="PF13632">
    <property type="entry name" value="Glyco_trans_2_3"/>
    <property type="match status" value="1"/>
</dbReference>
<dbReference type="OrthoDB" id="3971593at2759"/>
<proteinExistence type="inferred from homology"/>
<keyword evidence="7" id="KW-0978">Insecticide resistance</keyword>
<reference evidence="12" key="1">
    <citation type="submission" date="2016-06" db="UniProtKB">
        <authorList>
            <consortium name="WormBaseParasite"/>
        </authorList>
    </citation>
    <scope>IDENTIFICATION</scope>
</reference>
<reference evidence="10 11" key="2">
    <citation type="submission" date="2018-11" db="EMBL/GenBank/DDBJ databases">
        <authorList>
            <consortium name="Pathogen Informatics"/>
        </authorList>
    </citation>
    <scope>NUCLEOTIDE SEQUENCE [LARGE SCALE GENOMIC DNA]</scope>
</reference>
<keyword evidence="8" id="KW-0472">Membrane</keyword>
<feature type="transmembrane region" description="Helical" evidence="8">
    <location>
        <begin position="360"/>
        <end position="386"/>
    </location>
</feature>
<dbReference type="InterPro" id="IPR001173">
    <property type="entry name" value="Glyco_trans_2-like"/>
</dbReference>
<dbReference type="WBParaSite" id="SBAD_0000295001-mRNA-1">
    <property type="protein sequence ID" value="SBAD_0000295001-mRNA-1"/>
    <property type="gene ID" value="SBAD_0000295001"/>
</dbReference>
<keyword evidence="8" id="KW-1133">Transmembrane helix</keyword>
<evidence type="ECO:0000313" key="10">
    <source>
        <dbReference type="EMBL" id="VDO99030.1"/>
    </source>
</evidence>
<keyword evidence="4" id="KW-0808">Transferase</keyword>
<dbReference type="SUPFAM" id="SSF53448">
    <property type="entry name" value="Nucleotide-diphospho-sugar transferases"/>
    <property type="match status" value="1"/>
</dbReference>
<dbReference type="InterPro" id="IPR029044">
    <property type="entry name" value="Nucleotide-diphossugar_trans"/>
</dbReference>
<evidence type="ECO:0000256" key="1">
    <source>
        <dbReference type="ARBA" id="ARBA00004922"/>
    </source>
</evidence>
<evidence type="ECO:0000256" key="3">
    <source>
        <dbReference type="ARBA" id="ARBA00022676"/>
    </source>
</evidence>
<dbReference type="InterPro" id="IPR027389">
    <property type="entry name" value="B_mannosylTrfase_Bre-3/Egh"/>
</dbReference>
<gene>
    <name evidence="10" type="ORF">SBAD_LOCUS2815</name>
</gene>
<sequence>MLRFAGLLVLPQCVFNTLGLTMYNAFVERVPLKNSTLFAPFVCIRVVTKGNYPQLIADNLAKNIDTCFRVGMEHFMVDVVTDKALHLPRNSRLREIVVPASYETKSRAMFKARALQYCLEDEVNVLRDDDWIVHLDEETLLTENSVRGILNFCVDGQHQFGQGLITYANGHIVNWLTTLADCFRVADDMGKLRFQLYALHRPLFGWKGSFVVTQVGAERRVSFDHGPNGSVAEDCYFSIAAYQDGFSFNFIEGEMHERSPFTVSDFLQQRKRWIQGIHLVVHSSELAWRKKIFLAMSFYAWLTMPLTLMNLFLGYLLPLPPMPVFDFLLAYVGGANLYLYIFGVFKSFHKKYSHRPWKLLFFSVAAIFVIPFNILIEAVAVILGMFSRKYQFYVVNKDPVTHVV</sequence>
<dbReference type="GO" id="GO:0005737">
    <property type="term" value="C:cytoplasm"/>
    <property type="evidence" value="ECO:0007669"/>
    <property type="project" value="TreeGrafter"/>
</dbReference>